<sequence>MYSGSCACGEIAYQYGVEPAVTALCHCTVCQKWSGSGNSVNVGVPAAEFKVTKGAAKKYTSKANSGANHHRYFCSNCGSSVYSEMDGMAGTTFVKAGTLDNGANDIPVKIEFFTSKRCGYAAPVEGAQQLQTMS</sequence>
<protein>
    <submittedName>
        <fullName evidence="1">Uncharacterized protein</fullName>
    </submittedName>
</protein>
<reference evidence="1" key="1">
    <citation type="submission" date="2022-08" db="EMBL/GenBank/DDBJ databases">
        <title>Genome Sequence of Lecanicillium fungicola.</title>
        <authorList>
            <person name="Buettner E."/>
        </authorList>
    </citation>
    <scope>NUCLEOTIDE SEQUENCE</scope>
    <source>
        <strain evidence="1">Babe33</strain>
    </source>
</reference>
<keyword evidence="2" id="KW-1185">Reference proteome</keyword>
<accession>A0ACC1NEK4</accession>
<comment type="caution">
    <text evidence="1">The sequence shown here is derived from an EMBL/GenBank/DDBJ whole genome shotgun (WGS) entry which is preliminary data.</text>
</comment>
<name>A0ACC1NEK4_9HYPO</name>
<organism evidence="1 2">
    <name type="scientific">Zarea fungicola</name>
    <dbReference type="NCBI Taxonomy" id="93591"/>
    <lineage>
        <taxon>Eukaryota</taxon>
        <taxon>Fungi</taxon>
        <taxon>Dikarya</taxon>
        <taxon>Ascomycota</taxon>
        <taxon>Pezizomycotina</taxon>
        <taxon>Sordariomycetes</taxon>
        <taxon>Hypocreomycetidae</taxon>
        <taxon>Hypocreales</taxon>
        <taxon>Cordycipitaceae</taxon>
        <taxon>Zarea</taxon>
    </lineage>
</organism>
<evidence type="ECO:0000313" key="2">
    <source>
        <dbReference type="Proteomes" id="UP001143910"/>
    </source>
</evidence>
<dbReference type="EMBL" id="JANJQO010000468">
    <property type="protein sequence ID" value="KAJ2977474.1"/>
    <property type="molecule type" value="Genomic_DNA"/>
</dbReference>
<dbReference type="Proteomes" id="UP001143910">
    <property type="component" value="Unassembled WGS sequence"/>
</dbReference>
<evidence type="ECO:0000313" key="1">
    <source>
        <dbReference type="EMBL" id="KAJ2977474.1"/>
    </source>
</evidence>
<gene>
    <name evidence="1" type="ORF">NQ176_g4348</name>
</gene>
<proteinExistence type="predicted"/>